<evidence type="ECO:0000256" key="1">
    <source>
        <dbReference type="ARBA" id="ARBA00001947"/>
    </source>
</evidence>
<dbReference type="GO" id="GO:0005524">
    <property type="term" value="F:ATP binding"/>
    <property type="evidence" value="ECO:0007669"/>
    <property type="project" value="InterPro"/>
</dbReference>
<dbReference type="EMBL" id="BARV01035708">
    <property type="protein sequence ID" value="GAI58589.1"/>
    <property type="molecule type" value="Genomic_DNA"/>
</dbReference>
<reference evidence="10" key="1">
    <citation type="journal article" date="2014" name="Front. Microbiol.">
        <title>High frequency of phylogenetically diverse reductive dehalogenase-homologous genes in deep subseafloor sedimentary metagenomes.</title>
        <authorList>
            <person name="Kawai M."/>
            <person name="Futagami T."/>
            <person name="Toyoda A."/>
            <person name="Takaki Y."/>
            <person name="Nishi S."/>
            <person name="Hori S."/>
            <person name="Arai W."/>
            <person name="Tsubouchi T."/>
            <person name="Morono Y."/>
            <person name="Uchiyama I."/>
            <person name="Ito T."/>
            <person name="Fujiyama A."/>
            <person name="Inagaki F."/>
            <person name="Takami H."/>
        </authorList>
    </citation>
    <scope>NUCLEOTIDE SEQUENCE</scope>
    <source>
        <strain evidence="10">Expedition CK06-06</strain>
    </source>
</reference>
<dbReference type="GO" id="GO:0046872">
    <property type="term" value="F:metal ion binding"/>
    <property type="evidence" value="ECO:0007669"/>
    <property type="project" value="UniProtKB-KW"/>
</dbReference>
<dbReference type="SUPFAM" id="SSF140990">
    <property type="entry name" value="FtsH protease domain-like"/>
    <property type="match status" value="1"/>
</dbReference>
<feature type="domain" description="AAA ATPase AAA+ lid" evidence="9">
    <location>
        <begin position="4"/>
        <end position="48"/>
    </location>
</feature>
<evidence type="ECO:0000256" key="7">
    <source>
        <dbReference type="ARBA" id="ARBA00023049"/>
    </source>
</evidence>
<evidence type="ECO:0000259" key="9">
    <source>
        <dbReference type="Pfam" id="PF17862"/>
    </source>
</evidence>
<evidence type="ECO:0000256" key="5">
    <source>
        <dbReference type="ARBA" id="ARBA00022801"/>
    </source>
</evidence>
<dbReference type="Pfam" id="PF01434">
    <property type="entry name" value="Peptidase_M41"/>
    <property type="match status" value="1"/>
</dbReference>
<dbReference type="InterPro" id="IPR000642">
    <property type="entry name" value="Peptidase_M41"/>
</dbReference>
<dbReference type="GO" id="GO:0006508">
    <property type="term" value="P:proteolysis"/>
    <property type="evidence" value="ECO:0007669"/>
    <property type="project" value="UniProtKB-KW"/>
</dbReference>
<evidence type="ECO:0000256" key="4">
    <source>
        <dbReference type="ARBA" id="ARBA00022723"/>
    </source>
</evidence>
<keyword evidence="3" id="KW-0645">Protease</keyword>
<evidence type="ECO:0000256" key="3">
    <source>
        <dbReference type="ARBA" id="ARBA00022670"/>
    </source>
</evidence>
<dbReference type="Gene3D" id="1.10.8.60">
    <property type="match status" value="1"/>
</dbReference>
<evidence type="ECO:0000313" key="10">
    <source>
        <dbReference type="EMBL" id="GAI58589.1"/>
    </source>
</evidence>
<comment type="caution">
    <text evidence="10">The sequence shown here is derived from an EMBL/GenBank/DDBJ whole genome shotgun (WGS) entry which is preliminary data.</text>
</comment>
<proteinExistence type="inferred from homology"/>
<organism evidence="10">
    <name type="scientific">marine sediment metagenome</name>
    <dbReference type="NCBI Taxonomy" id="412755"/>
    <lineage>
        <taxon>unclassified sequences</taxon>
        <taxon>metagenomes</taxon>
        <taxon>ecological metagenomes</taxon>
    </lineage>
</organism>
<dbReference type="FunFam" id="1.10.8.60:FF:000001">
    <property type="entry name" value="ATP-dependent zinc metalloprotease FtsH"/>
    <property type="match status" value="1"/>
</dbReference>
<dbReference type="InterPro" id="IPR037219">
    <property type="entry name" value="Peptidase_M41-like"/>
</dbReference>
<evidence type="ECO:0000256" key="2">
    <source>
        <dbReference type="ARBA" id="ARBA00010044"/>
    </source>
</evidence>
<dbReference type="SUPFAM" id="SSF52540">
    <property type="entry name" value="P-loop containing nucleoside triphosphate hydrolases"/>
    <property type="match status" value="1"/>
</dbReference>
<comment type="cofactor">
    <cofactor evidence="1">
        <name>Zn(2+)</name>
        <dbReference type="ChEBI" id="CHEBI:29105"/>
    </cofactor>
</comment>
<dbReference type="GO" id="GO:0004222">
    <property type="term" value="F:metalloendopeptidase activity"/>
    <property type="evidence" value="ECO:0007669"/>
    <property type="project" value="InterPro"/>
</dbReference>
<evidence type="ECO:0008006" key="11">
    <source>
        <dbReference type="Google" id="ProtNLM"/>
    </source>
</evidence>
<dbReference type="InterPro" id="IPR027417">
    <property type="entry name" value="P-loop_NTPase"/>
</dbReference>
<name>X1RSV8_9ZZZZ</name>
<keyword evidence="6" id="KW-0862">Zinc</keyword>
<evidence type="ECO:0000256" key="6">
    <source>
        <dbReference type="ARBA" id="ARBA00022833"/>
    </source>
</evidence>
<dbReference type="GO" id="GO:0004176">
    <property type="term" value="F:ATP-dependent peptidase activity"/>
    <property type="evidence" value="ECO:0007669"/>
    <property type="project" value="InterPro"/>
</dbReference>
<dbReference type="PANTHER" id="PTHR23076">
    <property type="entry name" value="METALLOPROTEASE M41 FTSH"/>
    <property type="match status" value="1"/>
</dbReference>
<dbReference type="PANTHER" id="PTHR23076:SF97">
    <property type="entry name" value="ATP-DEPENDENT ZINC METALLOPROTEASE YME1L1"/>
    <property type="match status" value="1"/>
</dbReference>
<keyword evidence="7" id="KW-0482">Metalloprotease</keyword>
<evidence type="ECO:0000259" key="8">
    <source>
        <dbReference type="Pfam" id="PF01434"/>
    </source>
</evidence>
<dbReference type="InterPro" id="IPR041569">
    <property type="entry name" value="AAA_lid_3"/>
</dbReference>
<dbReference type="AlphaFoldDB" id="X1RSV8"/>
<dbReference type="Gene3D" id="1.20.58.760">
    <property type="entry name" value="Peptidase M41"/>
    <property type="match status" value="1"/>
</dbReference>
<dbReference type="FunFam" id="1.20.58.760:FF:000001">
    <property type="entry name" value="ATP-dependent zinc metalloprotease FtsH"/>
    <property type="match status" value="1"/>
</dbReference>
<dbReference type="Pfam" id="PF17862">
    <property type="entry name" value="AAA_lid_3"/>
    <property type="match status" value="1"/>
</dbReference>
<comment type="similarity">
    <text evidence="2">In the C-terminal section; belongs to the peptidase M41 family.</text>
</comment>
<gene>
    <name evidence="10" type="ORF">S06H3_55665</name>
</gene>
<sequence length="234" mass="26228">LDKSVNLEVLAKQTAGFSGADLANLVNEAAILAARRGKKAIEMQELEESIDRVIAGPERKSRRISPKEKEITAYHESGHALVARMLPNADPVHKISIVARGMMGGYTRLLPTEDRYMLTRSQFKDMLATMLAGHVAEELIFNEMTTGSQNDIEQATKLARKMVTDYGMSDKLGPRTFGHKEEMVFLGREISEQRDYSEKVAQEIDEEVHDIIQHAYGAAKRILTENKPKLIYIA</sequence>
<feature type="non-terminal residue" evidence="10">
    <location>
        <position position="1"/>
    </location>
</feature>
<accession>X1RSV8</accession>
<feature type="non-terminal residue" evidence="10">
    <location>
        <position position="234"/>
    </location>
</feature>
<protein>
    <recommendedName>
        <fullName evidence="11">Peptidase M41 domain-containing protein</fullName>
    </recommendedName>
</protein>
<keyword evidence="5" id="KW-0378">Hydrolase</keyword>
<feature type="domain" description="Peptidase M41" evidence="8">
    <location>
        <begin position="63"/>
        <end position="233"/>
    </location>
</feature>
<keyword evidence="4" id="KW-0479">Metal-binding</keyword>